<name>A0A7X6L337_9NOCA</name>
<keyword evidence="1" id="KW-0812">Transmembrane</keyword>
<dbReference type="EMBL" id="JAAXOS010000005">
    <property type="protein sequence ID" value="NKY26868.1"/>
    <property type="molecule type" value="Genomic_DNA"/>
</dbReference>
<feature type="transmembrane region" description="Helical" evidence="1">
    <location>
        <begin position="20"/>
        <end position="41"/>
    </location>
</feature>
<protein>
    <submittedName>
        <fullName evidence="2">DUF2244 domain-containing protein</fullName>
    </submittedName>
</protein>
<accession>A0A7X6L337</accession>
<keyword evidence="1" id="KW-1133">Transmembrane helix</keyword>
<sequence length="135" mass="13409">MRPATLARREGSAVFLRTALRVDGWSTGIFGGVLLAGAGVLRDPLGLPVGWCIAFGVVMVGGALALLTLARRPVVSARHARAVVAVNALSAAGMIGLAGANVLALTGPGVAFLLVGAAAVAIFAGLESAGLRRLG</sequence>
<feature type="transmembrane region" description="Helical" evidence="1">
    <location>
        <begin position="110"/>
        <end position="131"/>
    </location>
</feature>
<evidence type="ECO:0000313" key="2">
    <source>
        <dbReference type="EMBL" id="NKY26868.1"/>
    </source>
</evidence>
<keyword evidence="3" id="KW-1185">Reference proteome</keyword>
<feature type="transmembrane region" description="Helical" evidence="1">
    <location>
        <begin position="47"/>
        <end position="70"/>
    </location>
</feature>
<evidence type="ECO:0000313" key="3">
    <source>
        <dbReference type="Proteomes" id="UP000540698"/>
    </source>
</evidence>
<comment type="caution">
    <text evidence="2">The sequence shown here is derived from an EMBL/GenBank/DDBJ whole genome shotgun (WGS) entry which is preliminary data.</text>
</comment>
<dbReference type="Proteomes" id="UP000540698">
    <property type="component" value="Unassembled WGS sequence"/>
</dbReference>
<reference evidence="2 3" key="1">
    <citation type="submission" date="2020-04" db="EMBL/GenBank/DDBJ databases">
        <title>MicrobeNet Type strains.</title>
        <authorList>
            <person name="Nicholson A.C."/>
        </authorList>
    </citation>
    <scope>NUCLEOTIDE SEQUENCE [LARGE SCALE GENOMIC DNA]</scope>
    <source>
        <strain evidence="2 3">DSM 44956</strain>
    </source>
</reference>
<dbReference type="RefSeq" id="WP_062976663.1">
    <property type="nucleotide sequence ID" value="NZ_JAAXOS010000005.1"/>
</dbReference>
<feature type="transmembrane region" description="Helical" evidence="1">
    <location>
        <begin position="82"/>
        <end position="104"/>
    </location>
</feature>
<proteinExistence type="predicted"/>
<dbReference type="AlphaFoldDB" id="A0A7X6L337"/>
<keyword evidence="1" id="KW-0472">Membrane</keyword>
<evidence type="ECO:0000256" key="1">
    <source>
        <dbReference type="SAM" id="Phobius"/>
    </source>
</evidence>
<gene>
    <name evidence="2" type="ORF">HGB38_11625</name>
</gene>
<organism evidence="2 3">
    <name type="scientific">Nocardia gamkensis</name>
    <dbReference type="NCBI Taxonomy" id="352869"/>
    <lineage>
        <taxon>Bacteria</taxon>
        <taxon>Bacillati</taxon>
        <taxon>Actinomycetota</taxon>
        <taxon>Actinomycetes</taxon>
        <taxon>Mycobacteriales</taxon>
        <taxon>Nocardiaceae</taxon>
        <taxon>Nocardia</taxon>
    </lineage>
</organism>